<gene>
    <name evidence="3" type="ORF">C0Q70_02815</name>
</gene>
<dbReference type="EMBL" id="PZQS01000002">
    <property type="protein sequence ID" value="PVD35846.1"/>
    <property type="molecule type" value="Genomic_DNA"/>
</dbReference>
<evidence type="ECO:0000313" key="4">
    <source>
        <dbReference type="Proteomes" id="UP000245119"/>
    </source>
</evidence>
<feature type="region of interest" description="Disordered" evidence="1">
    <location>
        <begin position="1"/>
        <end position="49"/>
    </location>
</feature>
<evidence type="ECO:0000313" key="3">
    <source>
        <dbReference type="EMBL" id="PVD35846.1"/>
    </source>
</evidence>
<dbReference type="InterPro" id="IPR036691">
    <property type="entry name" value="Endo/exonu/phosph_ase_sf"/>
</dbReference>
<dbReference type="Gene3D" id="3.60.10.10">
    <property type="entry name" value="Endonuclease/exonuclease/phosphatase"/>
    <property type="match status" value="1"/>
</dbReference>
<keyword evidence="4" id="KW-1185">Reference proteome</keyword>
<evidence type="ECO:0000259" key="2">
    <source>
        <dbReference type="Pfam" id="PF03372"/>
    </source>
</evidence>
<dbReference type="Pfam" id="PF03372">
    <property type="entry name" value="Exo_endo_phos"/>
    <property type="match status" value="1"/>
</dbReference>
<comment type="caution">
    <text evidence="3">The sequence shown here is derived from an EMBL/GenBank/DDBJ whole genome shotgun (WGS) entry which is preliminary data.</text>
</comment>
<dbReference type="AlphaFoldDB" id="A0A2T7PQY7"/>
<reference evidence="3 4" key="1">
    <citation type="submission" date="2018-04" db="EMBL/GenBank/DDBJ databases">
        <title>The genome of golden apple snail Pomacea canaliculata provides insight into stress tolerance and invasive adaptation.</title>
        <authorList>
            <person name="Liu C."/>
            <person name="Liu B."/>
            <person name="Ren Y."/>
            <person name="Zhang Y."/>
            <person name="Wang H."/>
            <person name="Li S."/>
            <person name="Jiang F."/>
            <person name="Yin L."/>
            <person name="Zhang G."/>
            <person name="Qian W."/>
            <person name="Fan W."/>
        </authorList>
    </citation>
    <scope>NUCLEOTIDE SEQUENCE [LARGE SCALE GENOMIC DNA]</scope>
    <source>
        <strain evidence="3">SZHN2017</strain>
        <tissue evidence="3">Muscle</tissue>
    </source>
</reference>
<evidence type="ECO:0000256" key="1">
    <source>
        <dbReference type="SAM" id="MobiDB-lite"/>
    </source>
</evidence>
<protein>
    <recommendedName>
        <fullName evidence="2">Endonuclease/exonuclease/phosphatase domain-containing protein</fullName>
    </recommendedName>
</protein>
<dbReference type="InterPro" id="IPR005135">
    <property type="entry name" value="Endo/exonuclease/phosphatase"/>
</dbReference>
<name>A0A2T7PQY7_POMCA</name>
<feature type="compositionally biased region" description="Basic and acidic residues" evidence="1">
    <location>
        <begin position="167"/>
        <end position="180"/>
    </location>
</feature>
<feature type="region of interest" description="Disordered" evidence="1">
    <location>
        <begin position="140"/>
        <end position="185"/>
    </location>
</feature>
<dbReference type="GO" id="GO:0003824">
    <property type="term" value="F:catalytic activity"/>
    <property type="evidence" value="ECO:0007669"/>
    <property type="project" value="InterPro"/>
</dbReference>
<accession>A0A2T7PQY7</accession>
<feature type="compositionally biased region" description="Polar residues" evidence="1">
    <location>
        <begin position="38"/>
        <end position="49"/>
    </location>
</feature>
<dbReference type="SUPFAM" id="SSF56219">
    <property type="entry name" value="DNase I-like"/>
    <property type="match status" value="1"/>
</dbReference>
<dbReference type="Proteomes" id="UP000245119">
    <property type="component" value="Linkage Group LG2"/>
</dbReference>
<proteinExistence type="predicted"/>
<feature type="domain" description="Endonuclease/exonuclease/phosphatase" evidence="2">
    <location>
        <begin position="57"/>
        <end position="170"/>
    </location>
</feature>
<organism evidence="3 4">
    <name type="scientific">Pomacea canaliculata</name>
    <name type="common">Golden apple snail</name>
    <dbReference type="NCBI Taxonomy" id="400727"/>
    <lineage>
        <taxon>Eukaryota</taxon>
        <taxon>Metazoa</taxon>
        <taxon>Spiralia</taxon>
        <taxon>Lophotrochozoa</taxon>
        <taxon>Mollusca</taxon>
        <taxon>Gastropoda</taxon>
        <taxon>Caenogastropoda</taxon>
        <taxon>Architaenioglossa</taxon>
        <taxon>Ampullarioidea</taxon>
        <taxon>Ampullariidae</taxon>
        <taxon>Pomacea</taxon>
    </lineage>
</organism>
<sequence length="226" mass="24370">MVAKQNRSNMPDRSRPGSPTTAHPSGGLQGGGDKCATGTKSTPKSTIKLPTQGTTIGTWNVRTLFQCGKVKELTHELQRYRWDIVGLAEVRWTAGQPRHLLQLRLHNVDPPSEPRVTVLAPRLIVQGGGGVGRRGGLVSLYMRRSPPPPRLSTCRVSGGRGKRTMRPLHDKSHPSQRADADASGLSNDQAINRNCDALGAPYPCCPLIARQAPRVAKALQRKTAGG</sequence>